<proteinExistence type="predicted"/>
<dbReference type="PIRSF" id="PIRSF032442">
    <property type="entry name" value="UCP032442"/>
    <property type="match status" value="1"/>
</dbReference>
<dbReference type="InterPro" id="IPR016997">
    <property type="entry name" value="UCP032442"/>
</dbReference>
<dbReference type="SUPFAM" id="SSF54001">
    <property type="entry name" value="Cysteine proteinases"/>
    <property type="match status" value="1"/>
</dbReference>
<dbReference type="RefSeq" id="WP_245999894.1">
    <property type="nucleotide sequence ID" value="NZ_JARRRY010000008.1"/>
</dbReference>
<protein>
    <submittedName>
        <fullName evidence="2">C39 family peptidase</fullName>
    </submittedName>
</protein>
<dbReference type="Gene3D" id="3.90.70.10">
    <property type="entry name" value="Cysteine proteinases"/>
    <property type="match status" value="1"/>
</dbReference>
<dbReference type="EMBL" id="JARULN010000009">
    <property type="protein sequence ID" value="MDG5754445.1"/>
    <property type="molecule type" value="Genomic_DNA"/>
</dbReference>
<gene>
    <name evidence="2" type="ORF">P6P90_10730</name>
</gene>
<feature type="domain" description="Peptidase C39-like" evidence="1">
    <location>
        <begin position="34"/>
        <end position="193"/>
    </location>
</feature>
<dbReference type="InterPro" id="IPR039563">
    <property type="entry name" value="Peptidase_C39_single_dom"/>
</dbReference>
<dbReference type="Pfam" id="PF13529">
    <property type="entry name" value="Peptidase_C39_2"/>
    <property type="match status" value="1"/>
</dbReference>
<name>A0ABT6H6Z0_9BACI</name>
<dbReference type="InterPro" id="IPR038765">
    <property type="entry name" value="Papain-like_cys_pep_sf"/>
</dbReference>
<dbReference type="CDD" id="cd02549">
    <property type="entry name" value="Peptidase_C39A"/>
    <property type="match status" value="1"/>
</dbReference>
<evidence type="ECO:0000259" key="1">
    <source>
        <dbReference type="Pfam" id="PF13529"/>
    </source>
</evidence>
<dbReference type="InterPro" id="IPR039564">
    <property type="entry name" value="Peptidase_C39-like"/>
</dbReference>
<evidence type="ECO:0000313" key="3">
    <source>
        <dbReference type="Proteomes" id="UP001218246"/>
    </source>
</evidence>
<reference evidence="2 3" key="1">
    <citation type="submission" date="2023-04" db="EMBL/GenBank/DDBJ databases">
        <title>Ectobacillus antri isolated from activated sludge.</title>
        <authorList>
            <person name="Yan P."/>
            <person name="Liu X."/>
        </authorList>
    </citation>
    <scope>NUCLEOTIDE SEQUENCE [LARGE SCALE GENOMIC DNA]</scope>
    <source>
        <strain evidence="2 3">C18H</strain>
    </source>
</reference>
<dbReference type="PANTHER" id="PTHR37806:SF1">
    <property type="entry name" value="PEPTIDASE C39-LIKE DOMAIN-CONTAINING PROTEIN"/>
    <property type="match status" value="1"/>
</dbReference>
<keyword evidence="3" id="KW-1185">Reference proteome</keyword>
<accession>A0ABT6H6Z0</accession>
<organism evidence="2 3">
    <name type="scientific">Ectobacillus antri</name>
    <dbReference type="NCBI Taxonomy" id="2486280"/>
    <lineage>
        <taxon>Bacteria</taxon>
        <taxon>Bacillati</taxon>
        <taxon>Bacillota</taxon>
        <taxon>Bacilli</taxon>
        <taxon>Bacillales</taxon>
        <taxon>Bacillaceae</taxon>
        <taxon>Ectobacillus</taxon>
    </lineage>
</organism>
<evidence type="ECO:0000313" key="2">
    <source>
        <dbReference type="EMBL" id="MDG5754445.1"/>
    </source>
</evidence>
<comment type="caution">
    <text evidence="2">The sequence shown here is derived from an EMBL/GenBank/DDBJ whole genome shotgun (WGS) entry which is preliminary data.</text>
</comment>
<dbReference type="PANTHER" id="PTHR37806">
    <property type="entry name" value="LMO0724 PROTEIN"/>
    <property type="match status" value="1"/>
</dbReference>
<sequence length="223" mass="25347">MDIVEKGQIQFSQTFQELRMDVSLEMKESAMIEGVPFIRQMPELERGCEVTSLAMLLQYGGVNVDKMELARQIKKVPFQENGMRGNPHEGFVGDIYTKRNPGYGVYHQPIFALGQKYLPNGLFNLTGRDVEDIYKAISMGTPVWVITNAEFVPLPESEFQTWQTSAGEVKITYHEHSVVIVGYDQEYVYVNDPLAKEPQTAISRSNFEKAWRQMGKQAISLSP</sequence>
<dbReference type="Proteomes" id="UP001218246">
    <property type="component" value="Unassembled WGS sequence"/>
</dbReference>